<comment type="subcellular location">
    <subcellularLocation>
        <location evidence="5">Cell membrane</location>
        <topology evidence="5">Multi-pass membrane protein</topology>
    </subcellularLocation>
    <subcellularLocation>
        <location evidence="1">Membrane</location>
        <topology evidence="1">Multi-pass membrane protein</topology>
    </subcellularLocation>
</comment>
<comment type="caution">
    <text evidence="7">The sequence shown here is derived from an EMBL/GenBank/DDBJ whole genome shotgun (WGS) entry which is preliminary data.</text>
</comment>
<evidence type="ECO:0000313" key="7">
    <source>
        <dbReference type="EMBL" id="MQY09810.1"/>
    </source>
</evidence>
<dbReference type="InterPro" id="IPR047817">
    <property type="entry name" value="ABC2_TM_bact-type"/>
</dbReference>
<feature type="transmembrane region" description="Helical" evidence="5">
    <location>
        <begin position="89"/>
        <end position="111"/>
    </location>
</feature>
<keyword evidence="4 5" id="KW-0472">Membrane</keyword>
<dbReference type="PANTHER" id="PTHR43229:SF2">
    <property type="entry name" value="NODULATION PROTEIN J"/>
    <property type="match status" value="1"/>
</dbReference>
<reference evidence="7 8" key="1">
    <citation type="submission" date="2019-10" db="EMBL/GenBank/DDBJ databases">
        <title>Actinomadura rubteroloni sp. nov. and Actinomadura macrotermitis sp. nov., isolated from the gut of fungus growing-termite Macrotermes natalensis.</title>
        <authorList>
            <person name="Benndorf R."/>
            <person name="Martin K."/>
            <person name="Kuefner M."/>
            <person name="De Beer W."/>
            <person name="Kaster A.-K."/>
            <person name="Vollmers J."/>
            <person name="Poulsen M."/>
            <person name="Beemelmanns C."/>
        </authorList>
    </citation>
    <scope>NUCLEOTIDE SEQUENCE [LARGE SCALE GENOMIC DNA]</scope>
    <source>
        <strain evidence="7 8">RB68</strain>
    </source>
</reference>
<organism evidence="7 8">
    <name type="scientific">Actinomadura macrotermitis</name>
    <dbReference type="NCBI Taxonomy" id="2585200"/>
    <lineage>
        <taxon>Bacteria</taxon>
        <taxon>Bacillati</taxon>
        <taxon>Actinomycetota</taxon>
        <taxon>Actinomycetes</taxon>
        <taxon>Streptosporangiales</taxon>
        <taxon>Thermomonosporaceae</taxon>
        <taxon>Actinomadura</taxon>
    </lineage>
</organism>
<dbReference type="PROSITE" id="PS51012">
    <property type="entry name" value="ABC_TM2"/>
    <property type="match status" value="1"/>
</dbReference>
<dbReference type="AlphaFoldDB" id="A0A7K0C8M8"/>
<dbReference type="OrthoDB" id="4772026at2"/>
<feature type="transmembrane region" description="Helical" evidence="5">
    <location>
        <begin position="139"/>
        <end position="162"/>
    </location>
</feature>
<feature type="transmembrane region" description="Helical" evidence="5">
    <location>
        <begin position="174"/>
        <end position="195"/>
    </location>
</feature>
<keyword evidence="5" id="KW-0813">Transport</keyword>
<comment type="similarity">
    <text evidence="5">Belongs to the ABC-2 integral membrane protein family.</text>
</comment>
<dbReference type="GO" id="GO:0140359">
    <property type="term" value="F:ABC-type transporter activity"/>
    <property type="evidence" value="ECO:0007669"/>
    <property type="project" value="InterPro"/>
</dbReference>
<feature type="domain" description="ABC transmembrane type-2" evidence="6">
    <location>
        <begin position="43"/>
        <end position="288"/>
    </location>
</feature>
<evidence type="ECO:0000313" key="8">
    <source>
        <dbReference type="Proteomes" id="UP000487268"/>
    </source>
</evidence>
<evidence type="ECO:0000256" key="2">
    <source>
        <dbReference type="ARBA" id="ARBA00022692"/>
    </source>
</evidence>
<protein>
    <recommendedName>
        <fullName evidence="5">Transport permease protein</fullName>
    </recommendedName>
</protein>
<evidence type="ECO:0000256" key="3">
    <source>
        <dbReference type="ARBA" id="ARBA00022989"/>
    </source>
</evidence>
<evidence type="ECO:0000259" key="6">
    <source>
        <dbReference type="PROSITE" id="PS51012"/>
    </source>
</evidence>
<gene>
    <name evidence="7" type="ORF">ACRB68_79390</name>
</gene>
<dbReference type="RefSeq" id="WP_153542058.1">
    <property type="nucleotide sequence ID" value="NZ_WEGH01000007.1"/>
</dbReference>
<dbReference type="EMBL" id="WEGH01000007">
    <property type="protein sequence ID" value="MQY09810.1"/>
    <property type="molecule type" value="Genomic_DNA"/>
</dbReference>
<dbReference type="InterPro" id="IPR013525">
    <property type="entry name" value="ABC2_TM"/>
</dbReference>
<keyword evidence="5" id="KW-1003">Cell membrane</keyword>
<dbReference type="InterPro" id="IPR051784">
    <property type="entry name" value="Nod_factor_ABC_transporter"/>
</dbReference>
<evidence type="ECO:0000256" key="4">
    <source>
        <dbReference type="ARBA" id="ARBA00023136"/>
    </source>
</evidence>
<proteinExistence type="inferred from homology"/>
<dbReference type="PANTHER" id="PTHR43229">
    <property type="entry name" value="NODULATION PROTEIN J"/>
    <property type="match status" value="1"/>
</dbReference>
<keyword evidence="8" id="KW-1185">Reference proteome</keyword>
<accession>A0A7K0C8M8</accession>
<feature type="transmembrane region" description="Helical" evidence="5">
    <location>
        <begin position="207"/>
        <end position="225"/>
    </location>
</feature>
<feature type="transmembrane region" description="Helical" evidence="5">
    <location>
        <begin position="263"/>
        <end position="282"/>
    </location>
</feature>
<dbReference type="Pfam" id="PF01061">
    <property type="entry name" value="ABC2_membrane"/>
    <property type="match status" value="1"/>
</dbReference>
<dbReference type="Proteomes" id="UP000487268">
    <property type="component" value="Unassembled WGS sequence"/>
</dbReference>
<sequence length="291" mass="31233">MSATGIDTSGPLAPAAAPRPTLPRTFLAMMAREVRVMRKNFVSTFARVIIQPVLFVFVFAYVLPKIGPGGASFAGQAGGRAGGPAFSTILVPGLIASSVVMQGMMAVVFPLMMELSWQRSITDRALAPLPVPLLAIQKIVAAALQALIGGLLVLPAVLLIHADGQAPRVHIDDWPLFVLVMIMGSLLSAAGGLLLGTLMDPQKMQMLFALVLLPMSMLGCVYYPWAALEHVRWLQITVLVNPMVYVSEGLRAALTPQVGHMSFWAYGPVLVIGTAVLTWFATRTFTRRVLT</sequence>
<evidence type="ECO:0000256" key="5">
    <source>
        <dbReference type="RuleBase" id="RU361157"/>
    </source>
</evidence>
<keyword evidence="3 5" id="KW-1133">Transmembrane helix</keyword>
<feature type="transmembrane region" description="Helical" evidence="5">
    <location>
        <begin position="45"/>
        <end position="63"/>
    </location>
</feature>
<name>A0A7K0C8M8_9ACTN</name>
<keyword evidence="2 5" id="KW-0812">Transmembrane</keyword>
<dbReference type="GO" id="GO:0005886">
    <property type="term" value="C:plasma membrane"/>
    <property type="evidence" value="ECO:0007669"/>
    <property type="project" value="UniProtKB-SubCell"/>
</dbReference>
<evidence type="ECO:0000256" key="1">
    <source>
        <dbReference type="ARBA" id="ARBA00004141"/>
    </source>
</evidence>